<reference evidence="1" key="1">
    <citation type="submission" date="2020-08" db="EMBL/GenBank/DDBJ databases">
        <title>Plant Genome Project.</title>
        <authorList>
            <person name="Zhang R.-G."/>
        </authorList>
    </citation>
    <scope>NUCLEOTIDE SEQUENCE</scope>
    <source>
        <strain evidence="1">WSP0</strain>
        <tissue evidence="1">Leaf</tissue>
    </source>
</reference>
<dbReference type="Proteomes" id="UP000823749">
    <property type="component" value="Chromosome 11"/>
</dbReference>
<dbReference type="AlphaFoldDB" id="A0AAV6I8N8"/>
<name>A0AAV6I8N8_9ERIC</name>
<evidence type="ECO:0000313" key="1">
    <source>
        <dbReference type="EMBL" id="KAG5524886.1"/>
    </source>
</evidence>
<evidence type="ECO:0000313" key="2">
    <source>
        <dbReference type="Proteomes" id="UP000823749"/>
    </source>
</evidence>
<comment type="caution">
    <text evidence="1">The sequence shown here is derived from an EMBL/GenBank/DDBJ whole genome shotgun (WGS) entry which is preliminary data.</text>
</comment>
<protein>
    <submittedName>
        <fullName evidence="1">Uncharacterized protein</fullName>
    </submittedName>
</protein>
<sequence>MRDGLHVLSLVESKYLATKSVSASDSLALNTGVWLASSTFPFFPRGMNCSIDSSIDTTSGNPSALSLEKLKQVNLVKEPFEKLQQISDQNSVLMTSKTQCPRYIGK</sequence>
<proteinExistence type="predicted"/>
<gene>
    <name evidence="1" type="ORF">RHGRI_031531</name>
</gene>
<organism evidence="1 2">
    <name type="scientific">Rhododendron griersonianum</name>
    <dbReference type="NCBI Taxonomy" id="479676"/>
    <lineage>
        <taxon>Eukaryota</taxon>
        <taxon>Viridiplantae</taxon>
        <taxon>Streptophyta</taxon>
        <taxon>Embryophyta</taxon>
        <taxon>Tracheophyta</taxon>
        <taxon>Spermatophyta</taxon>
        <taxon>Magnoliopsida</taxon>
        <taxon>eudicotyledons</taxon>
        <taxon>Gunneridae</taxon>
        <taxon>Pentapetalae</taxon>
        <taxon>asterids</taxon>
        <taxon>Ericales</taxon>
        <taxon>Ericaceae</taxon>
        <taxon>Ericoideae</taxon>
        <taxon>Rhodoreae</taxon>
        <taxon>Rhododendron</taxon>
    </lineage>
</organism>
<accession>A0AAV6I8N8</accession>
<keyword evidence="2" id="KW-1185">Reference proteome</keyword>
<dbReference type="EMBL" id="JACTNZ010000011">
    <property type="protein sequence ID" value="KAG5524886.1"/>
    <property type="molecule type" value="Genomic_DNA"/>
</dbReference>